<dbReference type="EMBL" id="FOGU01000004">
    <property type="protein sequence ID" value="SER97464.1"/>
    <property type="molecule type" value="Genomic_DNA"/>
</dbReference>
<evidence type="ECO:0000313" key="2">
    <source>
        <dbReference type="EMBL" id="SER97464.1"/>
    </source>
</evidence>
<sequence length="62" mass="7000">MAYFRPDSARRRGDIAPTPPEPPDTDHIDWTSEVERPPRDTAGLRIDAAMDVIPAPPRPRDH</sequence>
<evidence type="ECO:0000313" key="3">
    <source>
        <dbReference type="Proteomes" id="UP000198885"/>
    </source>
</evidence>
<dbReference type="RefSeq" id="WP_092691820.1">
    <property type="nucleotide sequence ID" value="NZ_FOGU01000004.1"/>
</dbReference>
<dbReference type="AlphaFoldDB" id="A0A1H9TKE1"/>
<dbReference type="Proteomes" id="UP000198885">
    <property type="component" value="Unassembled WGS sequence"/>
</dbReference>
<gene>
    <name evidence="2" type="ORF">SAMN04490244_104230</name>
</gene>
<keyword evidence="3" id="KW-1185">Reference proteome</keyword>
<proteinExistence type="predicted"/>
<name>A0A1H9TKE1_9RHOB</name>
<feature type="region of interest" description="Disordered" evidence="1">
    <location>
        <begin position="1"/>
        <end position="62"/>
    </location>
</feature>
<evidence type="ECO:0000256" key="1">
    <source>
        <dbReference type="SAM" id="MobiDB-lite"/>
    </source>
</evidence>
<reference evidence="2 3" key="1">
    <citation type="submission" date="2016-10" db="EMBL/GenBank/DDBJ databases">
        <authorList>
            <person name="de Groot N.N."/>
        </authorList>
    </citation>
    <scope>NUCLEOTIDE SEQUENCE [LARGE SCALE GENOMIC DNA]</scope>
    <source>
        <strain evidence="2 3">DSM 23042</strain>
    </source>
</reference>
<organism evidence="2 3">
    <name type="scientific">Tranquillimonas rosea</name>
    <dbReference type="NCBI Taxonomy" id="641238"/>
    <lineage>
        <taxon>Bacteria</taxon>
        <taxon>Pseudomonadati</taxon>
        <taxon>Pseudomonadota</taxon>
        <taxon>Alphaproteobacteria</taxon>
        <taxon>Rhodobacterales</taxon>
        <taxon>Roseobacteraceae</taxon>
        <taxon>Tranquillimonas</taxon>
    </lineage>
</organism>
<accession>A0A1H9TKE1</accession>
<protein>
    <submittedName>
        <fullName evidence="2">Uncharacterized protein</fullName>
    </submittedName>
</protein>
<feature type="compositionally biased region" description="Basic and acidic residues" evidence="1">
    <location>
        <begin position="24"/>
        <end position="39"/>
    </location>
</feature>